<feature type="active site" description="Proton donor" evidence="13">
    <location>
        <position position="164"/>
    </location>
</feature>
<feature type="binding site" evidence="13">
    <location>
        <position position="34"/>
    </location>
    <ligand>
        <name>NAD(+)</name>
        <dbReference type="ChEBI" id="CHEBI:57540"/>
    </ligand>
</feature>
<dbReference type="InterPro" id="IPR022664">
    <property type="entry name" value="DapB_N_CS"/>
</dbReference>
<feature type="binding site" evidence="13">
    <location>
        <begin position="8"/>
        <end position="13"/>
    </location>
    <ligand>
        <name>NAD(+)</name>
        <dbReference type="ChEBI" id="CHEBI:57540"/>
    </ligand>
</feature>
<comment type="caution">
    <text evidence="13">Lacks conserved residue(s) required for the propagation of feature annotation.</text>
</comment>
<evidence type="ECO:0000313" key="17">
    <source>
        <dbReference type="Proteomes" id="UP000067738"/>
    </source>
</evidence>
<evidence type="ECO:0000256" key="11">
    <source>
        <dbReference type="ARBA" id="ARBA00049080"/>
    </source>
</evidence>
<dbReference type="GO" id="GO:0005737">
    <property type="term" value="C:cytoplasm"/>
    <property type="evidence" value="ECO:0007669"/>
    <property type="project" value="UniProtKB-SubCell"/>
</dbReference>
<comment type="catalytic activity">
    <reaction evidence="11 13">
        <text>(S)-2,3,4,5-tetrahydrodipicolinate + NADP(+) + H2O = (2S,4S)-4-hydroxy-2,3,4,5-tetrahydrodipicolinate + NADPH + H(+)</text>
        <dbReference type="Rhea" id="RHEA:35331"/>
        <dbReference type="ChEBI" id="CHEBI:15377"/>
        <dbReference type="ChEBI" id="CHEBI:15378"/>
        <dbReference type="ChEBI" id="CHEBI:16845"/>
        <dbReference type="ChEBI" id="CHEBI:57783"/>
        <dbReference type="ChEBI" id="CHEBI:58349"/>
        <dbReference type="ChEBI" id="CHEBI:67139"/>
        <dbReference type="EC" id="1.17.1.8"/>
    </reaction>
</comment>
<accession>A0A0U2TUN5</accession>
<reference evidence="16 17" key="1">
    <citation type="submission" date="2015-04" db="EMBL/GenBank/DDBJ databases">
        <title>The complete genome sequence of the rumen methanogen Methanobrevibacter millerae SM9.</title>
        <authorList>
            <person name="Leahy S.C."/>
            <person name="Kelly W.J."/>
            <person name="Pacheco D.M."/>
            <person name="Li D."/>
            <person name="Altermann E."/>
            <person name="Attwood G.T."/>
        </authorList>
    </citation>
    <scope>NUCLEOTIDE SEQUENCE [LARGE SCALE GENOMIC DNA]</scope>
    <source>
        <strain evidence="16 17">SM9</strain>
    </source>
</reference>
<protein>
    <recommendedName>
        <fullName evidence="10 13">4-hydroxy-tetrahydrodipicolinate reductase</fullName>
        <shortName evidence="13">HTPA reductase</shortName>
        <ecNumber evidence="10 13">1.17.1.8</ecNumber>
    </recommendedName>
</protein>
<evidence type="ECO:0000256" key="4">
    <source>
        <dbReference type="ARBA" id="ARBA00022857"/>
    </source>
</evidence>
<comment type="catalytic activity">
    <reaction evidence="12 13">
        <text>(S)-2,3,4,5-tetrahydrodipicolinate + NAD(+) + H2O = (2S,4S)-4-hydroxy-2,3,4,5-tetrahydrodipicolinate + NADH + H(+)</text>
        <dbReference type="Rhea" id="RHEA:35323"/>
        <dbReference type="ChEBI" id="CHEBI:15377"/>
        <dbReference type="ChEBI" id="CHEBI:15378"/>
        <dbReference type="ChEBI" id="CHEBI:16845"/>
        <dbReference type="ChEBI" id="CHEBI:57540"/>
        <dbReference type="ChEBI" id="CHEBI:57945"/>
        <dbReference type="ChEBI" id="CHEBI:67139"/>
        <dbReference type="EC" id="1.17.1.8"/>
    </reaction>
</comment>
<dbReference type="InterPro" id="IPR036291">
    <property type="entry name" value="NAD(P)-bd_dom_sf"/>
</dbReference>
<dbReference type="SUPFAM" id="SSF51735">
    <property type="entry name" value="NAD(P)-binding Rossmann-fold domains"/>
    <property type="match status" value="1"/>
</dbReference>
<dbReference type="Gene3D" id="3.40.50.720">
    <property type="entry name" value="NAD(P)-binding Rossmann-like Domain"/>
    <property type="match status" value="1"/>
</dbReference>
<evidence type="ECO:0000256" key="3">
    <source>
        <dbReference type="ARBA" id="ARBA00022605"/>
    </source>
</evidence>
<proteinExistence type="inferred from homology"/>
<dbReference type="Pfam" id="PF05173">
    <property type="entry name" value="DapB_C"/>
    <property type="match status" value="1"/>
</dbReference>
<keyword evidence="4 13" id="KW-0521">NADP</keyword>
<dbReference type="AlphaFoldDB" id="A0A0U2TUN5"/>
<dbReference type="EMBL" id="CP011266">
    <property type="protein sequence ID" value="ALT69523.1"/>
    <property type="molecule type" value="Genomic_DNA"/>
</dbReference>
<dbReference type="Gene3D" id="3.30.360.10">
    <property type="entry name" value="Dihydrodipicolinate Reductase, domain 2"/>
    <property type="match status" value="1"/>
</dbReference>
<keyword evidence="3 13" id="KW-0028">Amino-acid biosynthesis</keyword>
<dbReference type="RefSeq" id="WP_058739753.1">
    <property type="nucleotide sequence ID" value="NZ_CP011266.1"/>
</dbReference>
<feature type="binding site" evidence="13">
    <location>
        <begin position="128"/>
        <end position="131"/>
    </location>
    <ligand>
        <name>NAD(+)</name>
        <dbReference type="ChEBI" id="CHEBI:57540"/>
    </ligand>
</feature>
<dbReference type="GO" id="GO:0050661">
    <property type="term" value="F:NADP binding"/>
    <property type="evidence" value="ECO:0007669"/>
    <property type="project" value="UniProtKB-UniRule"/>
</dbReference>
<dbReference type="PANTHER" id="PTHR20836">
    <property type="entry name" value="DIHYDRODIPICOLINATE REDUCTASE"/>
    <property type="match status" value="1"/>
</dbReference>
<dbReference type="NCBIfam" id="TIGR00036">
    <property type="entry name" value="dapB"/>
    <property type="match status" value="1"/>
</dbReference>
<feature type="domain" description="Dihydrodipicolinate reductase C-terminal" evidence="15">
    <location>
        <begin position="134"/>
        <end position="270"/>
    </location>
</feature>
<dbReference type="EC" id="1.17.1.8" evidence="10 13"/>
<feature type="binding site" evidence="13">
    <location>
        <begin position="102"/>
        <end position="104"/>
    </location>
    <ligand>
        <name>NAD(+)</name>
        <dbReference type="ChEBI" id="CHEBI:57540"/>
    </ligand>
</feature>
<comment type="subunit">
    <text evidence="13">Homotetramer.</text>
</comment>
<dbReference type="OrthoDB" id="195035at2157"/>
<feature type="active site" description="Proton donor/acceptor" evidence="13">
    <location>
        <position position="160"/>
    </location>
</feature>
<dbReference type="CDD" id="cd02274">
    <property type="entry name" value="DHDPR_N"/>
    <property type="match status" value="1"/>
</dbReference>
<dbReference type="InterPro" id="IPR000846">
    <property type="entry name" value="DapB_N"/>
</dbReference>
<dbReference type="PROSITE" id="PS01298">
    <property type="entry name" value="DAPB"/>
    <property type="match status" value="1"/>
</dbReference>
<dbReference type="Proteomes" id="UP000067738">
    <property type="component" value="Chromosome"/>
</dbReference>
<keyword evidence="8 13" id="KW-0457">Lysine biosynthesis</keyword>
<dbReference type="FunFam" id="3.30.360.10:FF:000004">
    <property type="entry name" value="4-hydroxy-tetrahydrodipicolinate reductase"/>
    <property type="match status" value="1"/>
</dbReference>
<evidence type="ECO:0000313" key="16">
    <source>
        <dbReference type="EMBL" id="ALT69523.1"/>
    </source>
</evidence>
<feature type="binding site" evidence="13">
    <location>
        <position position="161"/>
    </location>
    <ligand>
        <name>(S)-2,3,4,5-tetrahydrodipicolinate</name>
        <dbReference type="ChEBI" id="CHEBI:16845"/>
    </ligand>
</feature>
<evidence type="ECO:0000256" key="5">
    <source>
        <dbReference type="ARBA" id="ARBA00022915"/>
    </source>
</evidence>
<name>A0A0U2TUN5_9EURY</name>
<dbReference type="GeneID" id="26736699"/>
<dbReference type="GO" id="GO:0008839">
    <property type="term" value="F:4-hydroxy-tetrahydrodipicolinate reductase"/>
    <property type="evidence" value="ECO:0007669"/>
    <property type="project" value="UniProtKB-UniRule"/>
</dbReference>
<dbReference type="GO" id="GO:0016726">
    <property type="term" value="F:oxidoreductase activity, acting on CH or CH2 groups, NAD or NADP as acceptor"/>
    <property type="evidence" value="ECO:0007669"/>
    <property type="project" value="UniProtKB-UniRule"/>
</dbReference>
<dbReference type="GO" id="GO:0051287">
    <property type="term" value="F:NAD binding"/>
    <property type="evidence" value="ECO:0007669"/>
    <property type="project" value="UniProtKB-UniRule"/>
</dbReference>
<evidence type="ECO:0000256" key="2">
    <source>
        <dbReference type="ARBA" id="ARBA00022490"/>
    </source>
</evidence>
<feature type="domain" description="Dihydrodipicolinate reductase N-terminal" evidence="14">
    <location>
        <begin position="2"/>
        <end position="131"/>
    </location>
</feature>
<feature type="binding site" evidence="13">
    <location>
        <begin position="170"/>
        <end position="171"/>
    </location>
    <ligand>
        <name>(S)-2,3,4,5-tetrahydrodipicolinate</name>
        <dbReference type="ChEBI" id="CHEBI:16845"/>
    </ligand>
</feature>
<keyword evidence="2 13" id="KW-0963">Cytoplasm</keyword>
<sequence>MIKVAVTGAAGRMGSGIIRKITEQEDMEVVAAIEIPNSPLAGKDAGVQAGAGELGVEIVGSEKLEETLKATKPDVLVDFTIAPAAVETIKTATACGVNIVVGTTGFTEEQMASNIKNVEDNKVGAVISSNMAIGVNVFFNTLKKLAPLLYDFDIEIIEAHHNQKKDAPSGTAMTAFEVIAESLGRDPEEVGVYGRQGMVGKRTPEEIGIHAIRGGDIVGDHTVLFVGDGERIEVKHQAHTREVFIAGVIRAIRYVPTAEKGVVSSMNDVLGLE</sequence>
<gene>
    <name evidence="13 16" type="primary">dapB</name>
    <name evidence="16" type="ORF">sm9_1756</name>
</gene>
<comment type="similarity">
    <text evidence="1 13">Belongs to the DapB family.</text>
</comment>
<evidence type="ECO:0000259" key="15">
    <source>
        <dbReference type="Pfam" id="PF05173"/>
    </source>
</evidence>
<dbReference type="InterPro" id="IPR022663">
    <property type="entry name" value="DapB_C"/>
</dbReference>
<evidence type="ECO:0000256" key="7">
    <source>
        <dbReference type="ARBA" id="ARBA00023027"/>
    </source>
</evidence>
<keyword evidence="7 13" id="KW-0520">NAD</keyword>
<keyword evidence="5 13" id="KW-0220">Diaminopimelate biosynthesis</keyword>
<dbReference type="HAMAP" id="MF_00102">
    <property type="entry name" value="DapB"/>
    <property type="match status" value="1"/>
</dbReference>
<evidence type="ECO:0000256" key="8">
    <source>
        <dbReference type="ARBA" id="ARBA00023154"/>
    </source>
</evidence>
<evidence type="ECO:0000256" key="13">
    <source>
        <dbReference type="HAMAP-Rule" id="MF_00102"/>
    </source>
</evidence>
<dbReference type="Pfam" id="PF01113">
    <property type="entry name" value="DapB_N"/>
    <property type="match status" value="1"/>
</dbReference>
<dbReference type="GO" id="GO:0009089">
    <property type="term" value="P:lysine biosynthetic process via diaminopimelate"/>
    <property type="evidence" value="ECO:0007669"/>
    <property type="project" value="UniProtKB-UniRule"/>
</dbReference>
<evidence type="ECO:0000256" key="10">
    <source>
        <dbReference type="ARBA" id="ARBA00038983"/>
    </source>
</evidence>
<comment type="subcellular location">
    <subcellularLocation>
        <location evidence="13">Cytoplasm</location>
    </subcellularLocation>
</comment>
<comment type="caution">
    <text evidence="13">Was originally thought to be a dihydrodipicolinate reductase (DHDPR), catalyzing the conversion of dihydrodipicolinate to tetrahydrodipicolinate. However, it was shown in E.coli that the substrate of the enzymatic reaction is not dihydrodipicolinate (DHDP) but in fact (2S,4S)-4-hydroxy-2,3,4,5-tetrahydrodipicolinic acid (HTPA), the product released by the DapA-catalyzed reaction.</text>
</comment>
<evidence type="ECO:0000256" key="12">
    <source>
        <dbReference type="ARBA" id="ARBA00049396"/>
    </source>
</evidence>
<evidence type="ECO:0000256" key="1">
    <source>
        <dbReference type="ARBA" id="ARBA00006642"/>
    </source>
</evidence>
<evidence type="ECO:0000256" key="6">
    <source>
        <dbReference type="ARBA" id="ARBA00023002"/>
    </source>
</evidence>
<dbReference type="GO" id="GO:0019877">
    <property type="term" value="P:diaminopimelate biosynthetic process"/>
    <property type="evidence" value="ECO:0007669"/>
    <property type="project" value="UniProtKB-UniRule"/>
</dbReference>
<organism evidence="16 17">
    <name type="scientific">Methanobrevibacter millerae</name>
    <dbReference type="NCBI Taxonomy" id="230361"/>
    <lineage>
        <taxon>Archaea</taxon>
        <taxon>Methanobacteriati</taxon>
        <taxon>Methanobacteriota</taxon>
        <taxon>Methanomada group</taxon>
        <taxon>Methanobacteria</taxon>
        <taxon>Methanobacteriales</taxon>
        <taxon>Methanobacteriaceae</taxon>
        <taxon>Methanobrevibacter</taxon>
    </lineage>
</organism>
<evidence type="ECO:0000259" key="14">
    <source>
        <dbReference type="Pfam" id="PF01113"/>
    </source>
</evidence>
<dbReference type="SUPFAM" id="SSF55347">
    <property type="entry name" value="Glyceraldehyde-3-phosphate dehydrogenase-like, C-terminal domain"/>
    <property type="match status" value="1"/>
</dbReference>
<comment type="pathway">
    <text evidence="9 13">Amino-acid biosynthesis; L-lysine biosynthesis via DAP pathway; (S)-tetrahydrodipicolinate from L-aspartate: step 4/4.</text>
</comment>
<dbReference type="PANTHER" id="PTHR20836:SF0">
    <property type="entry name" value="4-HYDROXY-TETRAHYDRODIPICOLINATE REDUCTASE 1, CHLOROPLASTIC-RELATED"/>
    <property type="match status" value="1"/>
</dbReference>
<dbReference type="UniPathway" id="UPA00034">
    <property type="reaction ID" value="UER00018"/>
</dbReference>
<comment type="function">
    <text evidence="13">Catalyzes the conversion of 4-hydroxy-tetrahydrodipicolinate (HTPA) to tetrahydrodipicolinate.</text>
</comment>
<dbReference type="KEGG" id="mmil:sm9_1756"/>
<dbReference type="PIRSF" id="PIRSF000161">
    <property type="entry name" value="DHPR"/>
    <property type="match status" value="1"/>
</dbReference>
<evidence type="ECO:0000256" key="9">
    <source>
        <dbReference type="ARBA" id="ARBA00037922"/>
    </source>
</evidence>
<keyword evidence="17" id="KW-1185">Reference proteome</keyword>
<keyword evidence="6 13" id="KW-0560">Oxidoreductase</keyword>
<dbReference type="InterPro" id="IPR023940">
    <property type="entry name" value="DHDPR_bac"/>
</dbReference>
<dbReference type="PATRIC" id="fig|230361.4.peg.1818"/>